<gene>
    <name evidence="1" type="ORF">GHK48_26995</name>
</gene>
<evidence type="ECO:0000313" key="2">
    <source>
        <dbReference type="Proteomes" id="UP000466694"/>
    </source>
</evidence>
<comment type="caution">
    <text evidence="1">The sequence shown here is derived from an EMBL/GenBank/DDBJ whole genome shotgun (WGS) entry which is preliminary data.</text>
</comment>
<reference evidence="1 2" key="1">
    <citation type="journal article" date="2013" name="Genome Biol.">
        <title>Comparative genomics of the core and accessory genomes of 48 Sinorhizobium strains comprising five genospecies.</title>
        <authorList>
            <person name="Sugawara M."/>
            <person name="Epstein B."/>
            <person name="Badgley B.D."/>
            <person name="Unno T."/>
            <person name="Xu L."/>
            <person name="Reese J."/>
            <person name="Gyaneshwar P."/>
            <person name="Denny R."/>
            <person name="Mudge J."/>
            <person name="Bharti A.K."/>
            <person name="Farmer A.D."/>
            <person name="May G.D."/>
            <person name="Woodward J.E."/>
            <person name="Medigue C."/>
            <person name="Vallenet D."/>
            <person name="Lajus A."/>
            <person name="Rouy Z."/>
            <person name="Martinez-Vaz B."/>
            <person name="Tiffin P."/>
            <person name="Young N.D."/>
            <person name="Sadowsky M.J."/>
        </authorList>
    </citation>
    <scope>NUCLEOTIDE SEQUENCE [LARGE SCALE GENOMIC DNA]</scope>
    <source>
        <strain evidence="1 2">USDA205</strain>
    </source>
</reference>
<dbReference type="EMBL" id="WISZ01000197">
    <property type="protein sequence ID" value="MQX11791.1"/>
    <property type="molecule type" value="Genomic_DNA"/>
</dbReference>
<dbReference type="AlphaFoldDB" id="A0A844AH99"/>
<name>A0A844AH99_RHIFR</name>
<dbReference type="Proteomes" id="UP000466694">
    <property type="component" value="Unassembled WGS sequence"/>
</dbReference>
<sequence>MFGIVVLSLFIVSAVGAYAMLWWKADKVAKLDSDHCPVEGPSSVTAVLLDVTDPIKEITKIDLKRQFQKAVAGVETGGLIEVYALSGEEGKLARTFRGCNPGDGETADPWTTNPKKIQERWKKAFEEPLKQIAEHIGEAGEANSSPIMAGVQRIVIESFSDPKANGKNKTLYVASDMIEHTDSFSIYKSGADYEAFENSVARARFRTPLDGIGVKLLVFQRETAKPLSDLPEFWTRWVDGNGGEFIGYERMAGVE</sequence>
<accession>A0A844AH99</accession>
<proteinExistence type="predicted"/>
<evidence type="ECO:0000313" key="1">
    <source>
        <dbReference type="EMBL" id="MQX11791.1"/>
    </source>
</evidence>
<organism evidence="1 2">
    <name type="scientific">Rhizobium fredii</name>
    <name type="common">Sinorhizobium fredii</name>
    <dbReference type="NCBI Taxonomy" id="380"/>
    <lineage>
        <taxon>Bacteria</taxon>
        <taxon>Pseudomonadati</taxon>
        <taxon>Pseudomonadota</taxon>
        <taxon>Alphaproteobacteria</taxon>
        <taxon>Hyphomicrobiales</taxon>
        <taxon>Rhizobiaceae</taxon>
        <taxon>Sinorhizobium/Ensifer group</taxon>
        <taxon>Sinorhizobium</taxon>
    </lineage>
</organism>
<protein>
    <submittedName>
        <fullName evidence="1">Uncharacterized protein</fullName>
    </submittedName>
</protein>